<dbReference type="GO" id="GO:0055085">
    <property type="term" value="P:transmembrane transport"/>
    <property type="evidence" value="ECO:0007669"/>
    <property type="project" value="InterPro"/>
</dbReference>
<dbReference type="Pfam" id="PF06516">
    <property type="entry name" value="NUP"/>
    <property type="match status" value="1"/>
</dbReference>
<dbReference type="GO" id="GO:0005783">
    <property type="term" value="C:endoplasmic reticulum"/>
    <property type="evidence" value="ECO:0007669"/>
    <property type="project" value="TreeGrafter"/>
</dbReference>
<keyword evidence="1" id="KW-0813">Transport</keyword>
<dbReference type="PANTHER" id="PTHR38643:SF1">
    <property type="entry name" value="PURINE NUCLEOSIDE PERMEASE C285.05-RELATED"/>
    <property type="match status" value="1"/>
</dbReference>
<sequence>MKWNPIPFVTFLHLSAEAAPQACSSLELCDATKIAPKVFILNMFDREGDAWYNIPEFNLLSHNISVPGFSPRFPDAHCTEDGSICELVTGEAEINAGITISALVHSSIFDLTQTYFLISGVAGISPKWGTTGSVTFARFAVQVALQHEIDGREIPPGFATGYFPLGTQAPDQFPTFIYGTEVFELNNDLRLLAYKFAQNATLHDTPAAQTYRAQYATNNEESIPAASPPSVVLCDTATSDNFWAGDLLAEAFENTTTLFTNGTGVYCTSQQEDNATLEALMRGALSGLVDFSRIIVMRTGSDFDRPFPGQSASDGLFADQGGFEPALRNTYLAGVKVVQGIITGWDEQFREGVKATNYIGDILGSLGGQPKIVHRRNMEFSPMASSRRRANRRAIVL</sequence>
<accession>A0A0W0FMZ1</accession>
<evidence type="ECO:0000256" key="2">
    <source>
        <dbReference type="SAM" id="SignalP"/>
    </source>
</evidence>
<keyword evidence="2" id="KW-0732">Signal</keyword>
<dbReference type="PIRSF" id="PIRSF013171">
    <property type="entry name" value="Pur_nuclsid_perm"/>
    <property type="match status" value="1"/>
</dbReference>
<feature type="chain" id="PRO_5006901858" evidence="2">
    <location>
        <begin position="19"/>
        <end position="397"/>
    </location>
</feature>
<dbReference type="eggNOG" id="ENOG502QQPU">
    <property type="taxonomic scope" value="Eukaryota"/>
</dbReference>
<protein>
    <submittedName>
        <fullName evidence="3">Putative NUP-domain-containing protein</fullName>
    </submittedName>
</protein>
<proteinExistence type="inferred from homology"/>
<evidence type="ECO:0000313" key="4">
    <source>
        <dbReference type="Proteomes" id="UP000054988"/>
    </source>
</evidence>
<evidence type="ECO:0000256" key="1">
    <source>
        <dbReference type="PIRNR" id="PIRNR013171"/>
    </source>
</evidence>
<dbReference type="Proteomes" id="UP000054988">
    <property type="component" value="Unassembled WGS sequence"/>
</dbReference>
<reference evidence="3 4" key="1">
    <citation type="submission" date="2015-12" db="EMBL/GenBank/DDBJ databases">
        <title>Draft genome sequence of Moniliophthora roreri, the causal agent of frosty pod rot of cacao.</title>
        <authorList>
            <person name="Aime M.C."/>
            <person name="Diaz-Valderrama J.R."/>
            <person name="Kijpornyongpan T."/>
            <person name="Phillips-Mora W."/>
        </authorList>
    </citation>
    <scope>NUCLEOTIDE SEQUENCE [LARGE SCALE GENOMIC DNA]</scope>
    <source>
        <strain evidence="3 4">MCA 2952</strain>
    </source>
</reference>
<dbReference type="InterPro" id="IPR009486">
    <property type="entry name" value="Pur_nuclsid_perm"/>
</dbReference>
<dbReference type="PANTHER" id="PTHR38643">
    <property type="entry name" value="PURINE NUCLEOSIDE PERMEASE C285.05-RELATED"/>
    <property type="match status" value="1"/>
</dbReference>
<dbReference type="EMBL" id="LATX01001835">
    <property type="protein sequence ID" value="KTB37621.1"/>
    <property type="molecule type" value="Genomic_DNA"/>
</dbReference>
<evidence type="ECO:0000313" key="3">
    <source>
        <dbReference type="EMBL" id="KTB37621.1"/>
    </source>
</evidence>
<dbReference type="AlphaFoldDB" id="A0A0W0FMZ1"/>
<comment type="caution">
    <text evidence="3">The sequence shown here is derived from an EMBL/GenBank/DDBJ whole genome shotgun (WGS) entry which is preliminary data.</text>
</comment>
<comment type="function">
    <text evidence="1">Nucleoside permease that transports adenosine and guanosine.</text>
</comment>
<organism evidence="3 4">
    <name type="scientific">Moniliophthora roreri</name>
    <name type="common">Frosty pod rot fungus</name>
    <name type="synonym">Monilia roreri</name>
    <dbReference type="NCBI Taxonomy" id="221103"/>
    <lineage>
        <taxon>Eukaryota</taxon>
        <taxon>Fungi</taxon>
        <taxon>Dikarya</taxon>
        <taxon>Basidiomycota</taxon>
        <taxon>Agaricomycotina</taxon>
        <taxon>Agaricomycetes</taxon>
        <taxon>Agaricomycetidae</taxon>
        <taxon>Agaricales</taxon>
        <taxon>Marasmiineae</taxon>
        <taxon>Marasmiaceae</taxon>
        <taxon>Moniliophthora</taxon>
    </lineage>
</organism>
<feature type="signal peptide" evidence="2">
    <location>
        <begin position="1"/>
        <end position="18"/>
    </location>
</feature>
<name>A0A0W0FMZ1_MONRR</name>
<gene>
    <name evidence="3" type="ORF">WG66_9786</name>
</gene>
<comment type="similarity">
    <text evidence="1">Belongs to the NUP family.</text>
</comment>